<dbReference type="InterPro" id="IPR016171">
    <property type="entry name" value="Vanillyl_alc_oxidase_C-sub2"/>
</dbReference>
<evidence type="ECO:0000256" key="3">
    <source>
        <dbReference type="ARBA" id="ARBA00022630"/>
    </source>
</evidence>
<feature type="domain" description="FAD-binding PCMH-type" evidence="5">
    <location>
        <begin position="44"/>
        <end position="231"/>
    </location>
</feature>
<dbReference type="FunFam" id="1.10.45.10:FF:000001">
    <property type="entry name" value="D-lactate dehydrogenase mitochondrial"/>
    <property type="match status" value="1"/>
</dbReference>
<dbReference type="PATRIC" id="fig|742823.3.peg.1463"/>
<dbReference type="Gene3D" id="3.30.43.10">
    <property type="entry name" value="Uridine Diphospho-n-acetylenolpyruvylglucosamine Reductase, domain 2"/>
    <property type="match status" value="1"/>
</dbReference>
<evidence type="ECO:0000256" key="1">
    <source>
        <dbReference type="ARBA" id="ARBA00001974"/>
    </source>
</evidence>
<dbReference type="PANTHER" id="PTHR43716:SF2">
    <property type="entry name" value="BLL6224 PROTEIN"/>
    <property type="match status" value="1"/>
</dbReference>
<dbReference type="PANTHER" id="PTHR43716">
    <property type="entry name" value="D-2-HYDROXYGLUTARATE DEHYDROGENASE, MITOCHONDRIAL"/>
    <property type="match status" value="1"/>
</dbReference>
<dbReference type="Pfam" id="PF01565">
    <property type="entry name" value="FAD_binding_4"/>
    <property type="match status" value="1"/>
</dbReference>
<dbReference type="InterPro" id="IPR036318">
    <property type="entry name" value="FAD-bd_PCMH-like_sf"/>
</dbReference>
<proteinExistence type="inferred from homology"/>
<comment type="cofactor">
    <cofactor evidence="1">
        <name>FAD</name>
        <dbReference type="ChEBI" id="CHEBI:57692"/>
    </cofactor>
</comment>
<dbReference type="eggNOG" id="COG0277">
    <property type="taxonomic scope" value="Bacteria"/>
</dbReference>
<comment type="caution">
    <text evidence="6">The sequence shown here is derived from an EMBL/GenBank/DDBJ whole genome shotgun (WGS) entry which is preliminary data.</text>
</comment>
<keyword evidence="4" id="KW-0274">FAD</keyword>
<protein>
    <recommendedName>
        <fullName evidence="5">FAD-binding PCMH-type domain-containing protein</fullName>
    </recommendedName>
</protein>
<dbReference type="EMBL" id="ADMG01000035">
    <property type="protein sequence ID" value="EKB30781.1"/>
    <property type="molecule type" value="Genomic_DNA"/>
</dbReference>
<accession>K1JKU1</accession>
<dbReference type="SUPFAM" id="SSF55103">
    <property type="entry name" value="FAD-linked oxidases, C-terminal domain"/>
    <property type="match status" value="1"/>
</dbReference>
<dbReference type="GO" id="GO:0022904">
    <property type="term" value="P:respiratory electron transport chain"/>
    <property type="evidence" value="ECO:0007669"/>
    <property type="project" value="TreeGrafter"/>
</dbReference>
<evidence type="ECO:0000313" key="7">
    <source>
        <dbReference type="Proteomes" id="UP000005835"/>
    </source>
</evidence>
<dbReference type="GO" id="GO:0071949">
    <property type="term" value="F:FAD binding"/>
    <property type="evidence" value="ECO:0007669"/>
    <property type="project" value="InterPro"/>
</dbReference>
<gene>
    <name evidence="6" type="ORF">HMPREF9465_01471</name>
</gene>
<dbReference type="Gene3D" id="1.10.45.10">
    <property type="entry name" value="Vanillyl-alcohol Oxidase, Chain A, domain 4"/>
    <property type="match status" value="1"/>
</dbReference>
<sequence length="479" mass="50918">MKPSSAMPAYQEIIDVLRSAVSDTGLITDPADISAAALDGRGRRQGEALAVVRPASTEEVSLVMKTAAAYGLSVIPQGGNTSNVGGATPEPGASAETARRTLILQLGHMKRILNVDTVNNTITLEAGVVLQDAQKAASDAGRLLPLSLAAEGSCQTGGVIAANAGGVHVLRYGMARRQVLGLKVVLASGEVLDLMKGLRKDNSGYSLRDVFIGSEGTLGVITEAVLALEPMPRSIVSAWITPRRLEDVETLFETLEAAFGPGLTAFELIGRTPLESLSAVTGMTPPVPLSDWQVLLDVSDWRRDSDESSEELEGVLAPLLENGLILDGAVSRSESDREAFWRCRETIPSAVKREGGNVKHDISVPRSSLVRFIRETSAALEETFPGVKPSVFGHYGDGNLHFNVGPAGIAFPHEEAVHRLVHDRVLAEGGSIAAEHGVGSLKTQELKRTKTPEELAAMRALKLAFDPDNRLNPGRIVEI</sequence>
<keyword evidence="3" id="KW-0285">Flavoprotein</keyword>
<evidence type="ECO:0000256" key="2">
    <source>
        <dbReference type="ARBA" id="ARBA00008000"/>
    </source>
</evidence>
<dbReference type="InterPro" id="IPR016164">
    <property type="entry name" value="FAD-linked_Oxase-like_C"/>
</dbReference>
<comment type="similarity">
    <text evidence="2">Belongs to the FAD-binding oxidoreductase/transferase type 4 family.</text>
</comment>
<organism evidence="6 7">
    <name type="scientific">Sutterella wadsworthensis 2_1_59BFAA</name>
    <dbReference type="NCBI Taxonomy" id="742823"/>
    <lineage>
        <taxon>Bacteria</taxon>
        <taxon>Pseudomonadati</taxon>
        <taxon>Pseudomonadota</taxon>
        <taxon>Betaproteobacteria</taxon>
        <taxon>Burkholderiales</taxon>
        <taxon>Sutterellaceae</taxon>
        <taxon>Sutterella</taxon>
    </lineage>
</organism>
<dbReference type="Gene3D" id="3.30.70.2190">
    <property type="match status" value="1"/>
</dbReference>
<dbReference type="InterPro" id="IPR016166">
    <property type="entry name" value="FAD-bd_PCMH"/>
</dbReference>
<dbReference type="InterPro" id="IPR004113">
    <property type="entry name" value="FAD-bd_oxidored_4_C"/>
</dbReference>
<evidence type="ECO:0000256" key="4">
    <source>
        <dbReference type="ARBA" id="ARBA00022827"/>
    </source>
</evidence>
<dbReference type="PROSITE" id="PS51387">
    <property type="entry name" value="FAD_PCMH"/>
    <property type="match status" value="1"/>
</dbReference>
<dbReference type="Gene3D" id="3.30.465.10">
    <property type="match status" value="1"/>
</dbReference>
<dbReference type="Gene3D" id="3.30.70.2740">
    <property type="match status" value="1"/>
</dbReference>
<name>K1JKU1_9BURK</name>
<dbReference type="STRING" id="742823.HMPREF9465_01471"/>
<keyword evidence="7" id="KW-1185">Reference proteome</keyword>
<dbReference type="Pfam" id="PF02913">
    <property type="entry name" value="FAD-oxidase_C"/>
    <property type="match status" value="1"/>
</dbReference>
<evidence type="ECO:0000259" key="5">
    <source>
        <dbReference type="PROSITE" id="PS51387"/>
    </source>
</evidence>
<reference evidence="6 7" key="1">
    <citation type="submission" date="2012-05" db="EMBL/GenBank/DDBJ databases">
        <title>The Genome Sequence of Sutterella wadsworthensis 2_1_59BFAA.</title>
        <authorList>
            <consortium name="The Broad Institute Genome Sequencing Platform"/>
            <person name="Earl A."/>
            <person name="Ward D."/>
            <person name="Feldgarden M."/>
            <person name="Gevers D."/>
            <person name="Daigneault M."/>
            <person name="Strauss J."/>
            <person name="Allen-Vercoe E."/>
            <person name="Walker B."/>
            <person name="Young S.K."/>
            <person name="Zeng Q."/>
            <person name="Gargeya S."/>
            <person name="Fitzgerald M."/>
            <person name="Haas B."/>
            <person name="Abouelleil A."/>
            <person name="Alvarado L."/>
            <person name="Arachchi H.M."/>
            <person name="Berlin A.M."/>
            <person name="Chapman S.B."/>
            <person name="Goldberg J."/>
            <person name="Griggs A."/>
            <person name="Gujja S."/>
            <person name="Hansen M."/>
            <person name="Howarth C."/>
            <person name="Imamovic A."/>
            <person name="Larimer J."/>
            <person name="McCowen C."/>
            <person name="Montmayeur A."/>
            <person name="Murphy C."/>
            <person name="Neiman D."/>
            <person name="Pearson M."/>
            <person name="Priest M."/>
            <person name="Roberts A."/>
            <person name="Saif S."/>
            <person name="Shea T."/>
            <person name="Sisk P."/>
            <person name="Sykes S."/>
            <person name="Wortman J."/>
            <person name="Nusbaum C."/>
            <person name="Birren B."/>
        </authorList>
    </citation>
    <scope>NUCLEOTIDE SEQUENCE [LARGE SCALE GENOMIC DNA]</scope>
    <source>
        <strain evidence="6 7">2_1_59BFAA</strain>
    </source>
</reference>
<dbReference type="Proteomes" id="UP000005835">
    <property type="component" value="Unassembled WGS sequence"/>
</dbReference>
<dbReference type="InterPro" id="IPR016167">
    <property type="entry name" value="FAD-bd_PCMH_sub1"/>
</dbReference>
<dbReference type="AlphaFoldDB" id="K1JKU1"/>
<dbReference type="InterPro" id="IPR006094">
    <property type="entry name" value="Oxid_FAD_bind_N"/>
</dbReference>
<evidence type="ECO:0000313" key="6">
    <source>
        <dbReference type="EMBL" id="EKB30781.1"/>
    </source>
</evidence>
<dbReference type="InterPro" id="IPR051264">
    <property type="entry name" value="FAD-oxidored/transferase_4"/>
</dbReference>
<dbReference type="RefSeq" id="WP_005435597.1">
    <property type="nucleotide sequence ID" value="NZ_JH815517.1"/>
</dbReference>
<dbReference type="HOGENOM" id="CLU_017779_4_1_4"/>
<dbReference type="SUPFAM" id="SSF56176">
    <property type="entry name" value="FAD-binding/transporter-associated domain-like"/>
    <property type="match status" value="1"/>
</dbReference>
<dbReference type="InterPro" id="IPR016169">
    <property type="entry name" value="FAD-bd_PCMH_sub2"/>
</dbReference>
<dbReference type="GO" id="GO:0003824">
    <property type="term" value="F:catalytic activity"/>
    <property type="evidence" value="ECO:0007669"/>
    <property type="project" value="InterPro"/>
</dbReference>